<feature type="transmembrane region" description="Helical" evidence="1">
    <location>
        <begin position="293"/>
        <end position="311"/>
    </location>
</feature>
<evidence type="ECO:0000259" key="3">
    <source>
        <dbReference type="Pfam" id="PF07786"/>
    </source>
</evidence>
<gene>
    <name evidence="4" type="ORF">HG263_07230</name>
</gene>
<feature type="transmembrane region" description="Helical" evidence="1">
    <location>
        <begin position="185"/>
        <end position="210"/>
    </location>
</feature>
<feature type="transmembrane region" description="Helical" evidence="1">
    <location>
        <begin position="222"/>
        <end position="244"/>
    </location>
</feature>
<feature type="transmembrane region" description="Helical" evidence="1">
    <location>
        <begin position="323"/>
        <end position="342"/>
    </location>
</feature>
<sequence>MNRISQLDSLRGIAVLGLLLLNVYYLALFETGYVQPSSPVISDSIIYYCNILALDSRFRSLFCMLFGAALVIQYNKNKDIEALKPRLIAIAIFGALHSIFIWPGDILFSYGIAGFLTLAYLQRGDKQVLTHGIALFVASCALLLLLSFTSTDTLINRQSYEFQEALLNAPTDLFGLLVHNISMTAVMLLMLPILTLWNALGLMLIGIYCFRQRIFTTGLSKMHLFLVITAMAILSTINVLIEVAGHHEYKGINESFVWLNAFFGALLITHLNAKAKGNQLWISPIQAVGKMALTCYLLQSIVMVVYFVWINPQARLSYNRIDYVEIALLGIGLQLLLAPLYLRCFKQGPFELALKRLSLKFA</sequence>
<dbReference type="PANTHER" id="PTHR30590">
    <property type="entry name" value="INNER MEMBRANE PROTEIN"/>
    <property type="match status" value="1"/>
</dbReference>
<keyword evidence="5" id="KW-1185">Reference proteome</keyword>
<feature type="transmembrane region" description="Helical" evidence="1">
    <location>
        <begin position="106"/>
        <end position="121"/>
    </location>
</feature>
<evidence type="ECO:0000313" key="4">
    <source>
        <dbReference type="EMBL" id="NOU50334.1"/>
    </source>
</evidence>
<accession>A0A849VEG7</accession>
<dbReference type="Proteomes" id="UP000586305">
    <property type="component" value="Unassembled WGS sequence"/>
</dbReference>
<evidence type="ECO:0000313" key="5">
    <source>
        <dbReference type="Proteomes" id="UP000586305"/>
    </source>
</evidence>
<feature type="transmembrane region" description="Helical" evidence="1">
    <location>
        <begin position="128"/>
        <end position="148"/>
    </location>
</feature>
<dbReference type="Pfam" id="PF04235">
    <property type="entry name" value="DUF418"/>
    <property type="match status" value="1"/>
</dbReference>
<feature type="transmembrane region" description="Helical" evidence="1">
    <location>
        <begin position="256"/>
        <end position="273"/>
    </location>
</feature>
<dbReference type="InterPro" id="IPR007349">
    <property type="entry name" value="DUF418"/>
</dbReference>
<dbReference type="RefSeq" id="WP_171625396.1">
    <property type="nucleotide sequence ID" value="NZ_JABBPG010000002.1"/>
</dbReference>
<feature type="domain" description="Heparan-alpha-glucosaminide N-acetyltransferase catalytic" evidence="3">
    <location>
        <begin position="3"/>
        <end position="122"/>
    </location>
</feature>
<dbReference type="EMBL" id="JABBPG010000002">
    <property type="protein sequence ID" value="NOU50334.1"/>
    <property type="molecule type" value="Genomic_DNA"/>
</dbReference>
<dbReference type="AlphaFoldDB" id="A0A849VEG7"/>
<feature type="transmembrane region" description="Helical" evidence="1">
    <location>
        <begin position="12"/>
        <end position="33"/>
    </location>
</feature>
<name>A0A849VEG7_9GAMM</name>
<keyword evidence="1" id="KW-0812">Transmembrane</keyword>
<protein>
    <submittedName>
        <fullName evidence="4">DUF418 domain-containing protein</fullName>
    </submittedName>
</protein>
<keyword evidence="1" id="KW-0472">Membrane</keyword>
<keyword evidence="1" id="KW-1133">Transmembrane helix</keyword>
<dbReference type="PANTHER" id="PTHR30590:SF2">
    <property type="entry name" value="INNER MEMBRANE PROTEIN"/>
    <property type="match status" value="1"/>
</dbReference>
<evidence type="ECO:0000256" key="1">
    <source>
        <dbReference type="SAM" id="Phobius"/>
    </source>
</evidence>
<reference evidence="4 5" key="1">
    <citation type="submission" date="2020-04" db="EMBL/GenBank/DDBJ databases">
        <title>Pseudoalteromonas caenipelagi sp. nov., isolated from a tidal flat.</title>
        <authorList>
            <person name="Park S."/>
            <person name="Yoon J.-H."/>
        </authorList>
    </citation>
    <scope>NUCLEOTIDE SEQUENCE [LARGE SCALE GENOMIC DNA]</scope>
    <source>
        <strain evidence="4 5">JBTF-M23</strain>
    </source>
</reference>
<comment type="caution">
    <text evidence="4">The sequence shown here is derived from an EMBL/GenBank/DDBJ whole genome shotgun (WGS) entry which is preliminary data.</text>
</comment>
<feature type="domain" description="DUF418" evidence="2">
    <location>
        <begin position="211"/>
        <end position="358"/>
    </location>
</feature>
<dbReference type="InterPro" id="IPR052529">
    <property type="entry name" value="Bact_Transport_Assoc"/>
</dbReference>
<proteinExistence type="predicted"/>
<dbReference type="InterPro" id="IPR012429">
    <property type="entry name" value="HGSNAT_cat"/>
</dbReference>
<evidence type="ECO:0000259" key="2">
    <source>
        <dbReference type="Pfam" id="PF04235"/>
    </source>
</evidence>
<organism evidence="4 5">
    <name type="scientific">Pseudoalteromonas caenipelagi</name>
    <dbReference type="NCBI Taxonomy" id="2726988"/>
    <lineage>
        <taxon>Bacteria</taxon>
        <taxon>Pseudomonadati</taxon>
        <taxon>Pseudomonadota</taxon>
        <taxon>Gammaproteobacteria</taxon>
        <taxon>Alteromonadales</taxon>
        <taxon>Pseudoalteromonadaceae</taxon>
        <taxon>Pseudoalteromonas</taxon>
    </lineage>
</organism>
<dbReference type="Pfam" id="PF07786">
    <property type="entry name" value="HGSNAT_cat"/>
    <property type="match status" value="1"/>
</dbReference>